<keyword evidence="3" id="KW-1185">Reference proteome</keyword>
<dbReference type="RefSeq" id="WP_157569743.1">
    <property type="nucleotide sequence ID" value="NZ_WPIK01000028.1"/>
</dbReference>
<protein>
    <submittedName>
        <fullName evidence="2">Uncharacterized protein</fullName>
    </submittedName>
</protein>
<dbReference type="Proteomes" id="UP000462014">
    <property type="component" value="Unassembled WGS sequence"/>
</dbReference>
<evidence type="ECO:0000313" key="1">
    <source>
        <dbReference type="EMBL" id="MVN23474.1"/>
    </source>
</evidence>
<sequence length="123" mass="14699">MTFIEIYDRIIPLWGDLIDFSDGSTIDIPETTPTNNDHFRSNTFSRLWDNVEETVGHEDTFDDLMVWTMYQVFHTYAKRLFRQGVFVLNPKAVNKKEMEEQYFTNLNEESWKAELSVYERTVE</sequence>
<name>A0A7K1T1V2_9SPHI</name>
<organism evidence="2 3">
    <name type="scientific">Mucilaginibacter arboris</name>
    <dbReference type="NCBI Taxonomy" id="2682090"/>
    <lineage>
        <taxon>Bacteria</taxon>
        <taxon>Pseudomonadati</taxon>
        <taxon>Bacteroidota</taxon>
        <taxon>Sphingobacteriia</taxon>
        <taxon>Sphingobacteriales</taxon>
        <taxon>Sphingobacteriaceae</taxon>
        <taxon>Mucilaginibacter</taxon>
    </lineage>
</organism>
<dbReference type="EMBL" id="WPIK01000041">
    <property type="protein sequence ID" value="MVN23529.1"/>
    <property type="molecule type" value="Genomic_DNA"/>
</dbReference>
<dbReference type="EMBL" id="WPIK01000028">
    <property type="protein sequence ID" value="MVN23474.1"/>
    <property type="molecule type" value="Genomic_DNA"/>
</dbReference>
<comment type="caution">
    <text evidence="2">The sequence shown here is derived from an EMBL/GenBank/DDBJ whole genome shotgun (WGS) entry which is preliminary data.</text>
</comment>
<evidence type="ECO:0000313" key="3">
    <source>
        <dbReference type="Proteomes" id="UP000462014"/>
    </source>
</evidence>
<dbReference type="AlphaFoldDB" id="A0A7K1T1V2"/>
<reference evidence="2 3" key="1">
    <citation type="submission" date="2019-12" db="EMBL/GenBank/DDBJ databases">
        <title>Mucilaginibacter sp. HMF7410 genome sequencing and assembly.</title>
        <authorList>
            <person name="Kang H."/>
            <person name="Cha I."/>
            <person name="Kim H."/>
            <person name="Joh K."/>
        </authorList>
    </citation>
    <scope>NUCLEOTIDE SEQUENCE [LARGE SCALE GENOMIC DNA]</scope>
    <source>
        <strain evidence="2 3">HMF7410</strain>
    </source>
</reference>
<gene>
    <name evidence="1" type="ORF">GO621_18275</name>
    <name evidence="2" type="ORF">GO621_18575</name>
</gene>
<proteinExistence type="predicted"/>
<evidence type="ECO:0000313" key="2">
    <source>
        <dbReference type="EMBL" id="MVN23529.1"/>
    </source>
</evidence>
<accession>A0A7K1T1V2</accession>